<dbReference type="PIRSF" id="PIRSF004557">
    <property type="entry name" value="SecY"/>
    <property type="match status" value="1"/>
</dbReference>
<comment type="subunit">
    <text evidence="8">Component of the accessory SecA2/SecY2 protein translocase complex required to export cell wall proteins. May form heterotrimers with SecE and SecG subunits.</text>
</comment>
<comment type="function">
    <text evidence="8">Part of the accessory SecA2/SecY2 system specifically required for export of possible cell wall proteins. The central subunit of a protein translocation channel.</text>
</comment>
<evidence type="ECO:0000256" key="7">
    <source>
        <dbReference type="ARBA" id="ARBA00023136"/>
    </source>
</evidence>
<feature type="transmembrane region" description="Helical" evidence="8">
    <location>
        <begin position="403"/>
        <end position="421"/>
    </location>
</feature>
<dbReference type="InterPro" id="IPR002208">
    <property type="entry name" value="SecY/SEC61-alpha"/>
</dbReference>
<dbReference type="InterPro" id="IPR014269">
    <property type="entry name" value="SecY2"/>
</dbReference>
<evidence type="ECO:0000256" key="2">
    <source>
        <dbReference type="ARBA" id="ARBA00022475"/>
    </source>
</evidence>
<keyword evidence="2 8" id="KW-1003">Cell membrane</keyword>
<evidence type="ECO:0000256" key="6">
    <source>
        <dbReference type="ARBA" id="ARBA00023010"/>
    </source>
</evidence>
<organism evidence="10 11">
    <name type="scientific">Aerococcus sanguinicola</name>
    <dbReference type="NCBI Taxonomy" id="119206"/>
    <lineage>
        <taxon>Bacteria</taxon>
        <taxon>Bacillati</taxon>
        <taxon>Bacillota</taxon>
        <taxon>Bacilli</taxon>
        <taxon>Lactobacillales</taxon>
        <taxon>Aerococcaceae</taxon>
        <taxon>Aerococcus</taxon>
    </lineage>
</organism>
<dbReference type="NCBIfam" id="TIGR02920">
    <property type="entry name" value="acc_sec_Y2"/>
    <property type="match status" value="1"/>
</dbReference>
<feature type="transmembrane region" description="Helical" evidence="8">
    <location>
        <begin position="130"/>
        <end position="147"/>
    </location>
</feature>
<dbReference type="PANTHER" id="PTHR10906">
    <property type="entry name" value="SECY/SEC61-ALPHA FAMILY MEMBER"/>
    <property type="match status" value="1"/>
</dbReference>
<evidence type="ECO:0000313" key="10">
    <source>
        <dbReference type="EMBL" id="KAA9302364.1"/>
    </source>
</evidence>
<feature type="transmembrane region" description="Helical" evidence="8">
    <location>
        <begin position="28"/>
        <end position="50"/>
    </location>
</feature>
<keyword evidence="6 8" id="KW-0811">Translocation</keyword>
<feature type="transmembrane region" description="Helical" evidence="8">
    <location>
        <begin position="222"/>
        <end position="242"/>
    </location>
</feature>
<feature type="transmembrane region" description="Helical" evidence="8">
    <location>
        <begin position="88"/>
        <end position="109"/>
    </location>
</feature>
<feature type="transmembrane region" description="Helical" evidence="8">
    <location>
        <begin position="185"/>
        <end position="202"/>
    </location>
</feature>
<feature type="transmembrane region" description="Helical" evidence="8">
    <location>
        <begin position="277"/>
        <end position="298"/>
    </location>
</feature>
<evidence type="ECO:0000256" key="4">
    <source>
        <dbReference type="ARBA" id="ARBA00022927"/>
    </source>
</evidence>
<dbReference type="OrthoDB" id="2055747at2"/>
<dbReference type="Gene3D" id="1.10.3370.10">
    <property type="entry name" value="SecY subunit domain"/>
    <property type="match status" value="1"/>
</dbReference>
<dbReference type="InterPro" id="IPR023201">
    <property type="entry name" value="SecY_dom_sf"/>
</dbReference>
<keyword evidence="7 8" id="KW-0472">Membrane</keyword>
<keyword evidence="1 8" id="KW-0813">Transport</keyword>
<protein>
    <recommendedName>
        <fullName evidence="8 9">Accessory Sec system protein translocase subunit SecY2</fullName>
    </recommendedName>
</protein>
<comment type="caution">
    <text evidence="10">The sequence shown here is derived from an EMBL/GenBank/DDBJ whole genome shotgun (WGS) entry which is preliminary data.</text>
</comment>
<comment type="similarity">
    <text evidence="8">Belongs to the SecY/SEC61-alpha family. SecY2 subfamily.</text>
</comment>
<dbReference type="PRINTS" id="PR00303">
    <property type="entry name" value="SECYTRNLCASE"/>
</dbReference>
<dbReference type="GO" id="GO:0065002">
    <property type="term" value="P:intracellular protein transmembrane transport"/>
    <property type="evidence" value="ECO:0007669"/>
    <property type="project" value="UniProtKB-UniRule"/>
</dbReference>
<proteinExistence type="inferred from homology"/>
<evidence type="ECO:0000256" key="8">
    <source>
        <dbReference type="HAMAP-Rule" id="MF_01466"/>
    </source>
</evidence>
<dbReference type="AlphaFoldDB" id="A0A5N1GPP5"/>
<dbReference type="EMBL" id="VYWO01000001">
    <property type="protein sequence ID" value="KAA9302364.1"/>
    <property type="molecule type" value="Genomic_DNA"/>
</dbReference>
<evidence type="ECO:0000256" key="5">
    <source>
        <dbReference type="ARBA" id="ARBA00022989"/>
    </source>
</evidence>
<name>A0A5N1GPP5_9LACT</name>
<accession>A0A5N1GPP5</accession>
<evidence type="ECO:0000256" key="3">
    <source>
        <dbReference type="ARBA" id="ARBA00022692"/>
    </source>
</evidence>
<keyword evidence="5 8" id="KW-1133">Transmembrane helix</keyword>
<sequence length="438" mass="48716">MGALAPNPFIFYKEERIIKLVSISLRRFFNLSLLQQKILFTALILIILVIGKTLPLPLVDFQTLSDHYQADDFLSVALSVTGGDLERASLFTLGIGPYMSTMIIWRFVAMSKWYKKLKVPIKKETIYRNLLTLVIGSIQALSLVMAYPLNQEIALADGLMQAILVIFLLAGSFYLIWLGNKNTEFGIGGPTVIILANMLMRIPRNFSAMQTYITGIANQEEIYLFAFSALFAAFTALTTILMEKGERRIPLNRVMINNDFAEKSYLPIKANPSGGMAIMYAMTITALPRYILQLILHFNPEASWAEALMANLGMTQPLGAGIYLAIVIFLSLGFAFVNVDPEELAENLQKSGDYISGVNPGKATEGYLRRVIFYMACIGTGYMLFVVGLPTVLGVIFPEHARTLRSASSILILFSLSLGILEELKALHIRGKYKGIFE</sequence>
<dbReference type="Proteomes" id="UP000327148">
    <property type="component" value="Unassembled WGS sequence"/>
</dbReference>
<feature type="transmembrane region" description="Helical" evidence="8">
    <location>
        <begin position="159"/>
        <end position="178"/>
    </location>
</feature>
<evidence type="ECO:0000256" key="9">
    <source>
        <dbReference type="NCBIfam" id="TIGR02920"/>
    </source>
</evidence>
<evidence type="ECO:0000313" key="11">
    <source>
        <dbReference type="Proteomes" id="UP000327148"/>
    </source>
</evidence>
<keyword evidence="4 8" id="KW-0653">Protein transport</keyword>
<reference evidence="10 11" key="1">
    <citation type="submission" date="2019-09" db="EMBL/GenBank/DDBJ databases">
        <title>Draft genome sequence assemblies of isolates from the urinary tract.</title>
        <authorList>
            <person name="Mores C.R."/>
            <person name="Putonti C."/>
            <person name="Wolfe A.J."/>
        </authorList>
    </citation>
    <scope>NUCLEOTIDE SEQUENCE [LARGE SCALE GENOMIC DNA]</scope>
    <source>
        <strain evidence="10 11">UMB623</strain>
    </source>
</reference>
<gene>
    <name evidence="8 10" type="primary">secY2</name>
    <name evidence="10" type="ORF">F6I03_03865</name>
</gene>
<dbReference type="SUPFAM" id="SSF103491">
    <property type="entry name" value="Preprotein translocase SecY subunit"/>
    <property type="match status" value="1"/>
</dbReference>
<feature type="transmembrane region" description="Helical" evidence="8">
    <location>
        <begin position="318"/>
        <end position="339"/>
    </location>
</feature>
<comment type="subcellular location">
    <subcellularLocation>
        <location evidence="8">Cell membrane</location>
        <topology evidence="8">Multi-pass membrane protein</topology>
    </subcellularLocation>
</comment>
<dbReference type="GO" id="GO:0006605">
    <property type="term" value="P:protein targeting"/>
    <property type="evidence" value="ECO:0007669"/>
    <property type="project" value="UniProtKB-UniRule"/>
</dbReference>
<dbReference type="RefSeq" id="WP_083290520.1">
    <property type="nucleotide sequence ID" value="NZ_VYWO01000001.1"/>
</dbReference>
<keyword evidence="3 8" id="KW-0812">Transmembrane</keyword>
<dbReference type="HAMAP" id="MF_01466">
    <property type="entry name" value="SecY2"/>
    <property type="match status" value="1"/>
</dbReference>
<dbReference type="Pfam" id="PF00344">
    <property type="entry name" value="SecY"/>
    <property type="match status" value="1"/>
</dbReference>
<dbReference type="GO" id="GO:0005886">
    <property type="term" value="C:plasma membrane"/>
    <property type="evidence" value="ECO:0007669"/>
    <property type="project" value="UniProtKB-SubCell"/>
</dbReference>
<evidence type="ECO:0000256" key="1">
    <source>
        <dbReference type="ARBA" id="ARBA00022448"/>
    </source>
</evidence>
<feature type="transmembrane region" description="Helical" evidence="8">
    <location>
        <begin position="371"/>
        <end position="397"/>
    </location>
</feature>